<dbReference type="Ensembl" id="ENSMCST00000018286.1">
    <property type="protein sequence ID" value="ENSMCSP00000017834.1"/>
    <property type="gene ID" value="ENSMCSG00000012520.1"/>
</dbReference>
<accession>A0A8C5UBD8</accession>
<name>A0A8C5UBD8_9PASS</name>
<keyword evidence="2" id="KW-1185">Reference proteome</keyword>
<evidence type="ECO:0000313" key="2">
    <source>
        <dbReference type="Proteomes" id="UP000694560"/>
    </source>
</evidence>
<dbReference type="OrthoDB" id="3064516at2759"/>
<dbReference type="AlphaFoldDB" id="A0A8C5UBD8"/>
<reference evidence="1" key="1">
    <citation type="submission" date="2025-08" db="UniProtKB">
        <authorList>
            <consortium name="Ensembl"/>
        </authorList>
    </citation>
    <scope>IDENTIFICATION</scope>
</reference>
<protein>
    <submittedName>
        <fullName evidence="1">Uncharacterized protein</fullName>
    </submittedName>
</protein>
<organism evidence="1 2">
    <name type="scientific">Malurus cyaneus samueli</name>
    <dbReference type="NCBI Taxonomy" id="2593467"/>
    <lineage>
        <taxon>Eukaryota</taxon>
        <taxon>Metazoa</taxon>
        <taxon>Chordata</taxon>
        <taxon>Craniata</taxon>
        <taxon>Vertebrata</taxon>
        <taxon>Euteleostomi</taxon>
        <taxon>Archelosauria</taxon>
        <taxon>Archosauria</taxon>
        <taxon>Dinosauria</taxon>
        <taxon>Saurischia</taxon>
        <taxon>Theropoda</taxon>
        <taxon>Coelurosauria</taxon>
        <taxon>Aves</taxon>
        <taxon>Neognathae</taxon>
        <taxon>Neoaves</taxon>
        <taxon>Telluraves</taxon>
        <taxon>Australaves</taxon>
        <taxon>Passeriformes</taxon>
        <taxon>Meliphagoidea</taxon>
        <taxon>Maluridae</taxon>
        <taxon>Malurus</taxon>
    </lineage>
</organism>
<proteinExistence type="predicted"/>
<dbReference type="Proteomes" id="UP000694560">
    <property type="component" value="Unplaced"/>
</dbReference>
<reference evidence="1" key="2">
    <citation type="submission" date="2025-09" db="UniProtKB">
        <authorList>
            <consortium name="Ensembl"/>
        </authorList>
    </citation>
    <scope>IDENTIFICATION</scope>
</reference>
<sequence length="89" mass="9338">MAPGKPGKGTGASENPSVTLFREYLRIDTVHPKPDYGEDGETGWGVTSCFCPTGVPGPRGAGADLAGHKPPLRFPILLKLPTQDVVPVL</sequence>
<evidence type="ECO:0000313" key="1">
    <source>
        <dbReference type="Ensembl" id="ENSMCSP00000017834.1"/>
    </source>
</evidence>